<dbReference type="Proteomes" id="UP001172386">
    <property type="component" value="Unassembled WGS sequence"/>
</dbReference>
<protein>
    <submittedName>
        <fullName evidence="1">Uncharacterized protein</fullName>
    </submittedName>
</protein>
<proteinExistence type="predicted"/>
<reference evidence="1" key="1">
    <citation type="submission" date="2022-10" db="EMBL/GenBank/DDBJ databases">
        <title>Culturing micro-colonial fungi from biological soil crusts in the Mojave desert and describing Neophaeococcomyces mojavensis, and introducing the new genera and species Taxawa tesnikishii.</title>
        <authorList>
            <person name="Kurbessoian T."/>
            <person name="Stajich J.E."/>
        </authorList>
    </citation>
    <scope>NUCLEOTIDE SEQUENCE</scope>
    <source>
        <strain evidence="1">JES_112</strain>
    </source>
</reference>
<evidence type="ECO:0000313" key="1">
    <source>
        <dbReference type="EMBL" id="KAJ9661786.1"/>
    </source>
</evidence>
<keyword evidence="2" id="KW-1185">Reference proteome</keyword>
<gene>
    <name evidence="1" type="ORF">H2198_001751</name>
</gene>
<organism evidence="1 2">
    <name type="scientific">Neophaeococcomyces mojaviensis</name>
    <dbReference type="NCBI Taxonomy" id="3383035"/>
    <lineage>
        <taxon>Eukaryota</taxon>
        <taxon>Fungi</taxon>
        <taxon>Dikarya</taxon>
        <taxon>Ascomycota</taxon>
        <taxon>Pezizomycotina</taxon>
        <taxon>Eurotiomycetes</taxon>
        <taxon>Chaetothyriomycetidae</taxon>
        <taxon>Chaetothyriales</taxon>
        <taxon>Chaetothyriales incertae sedis</taxon>
        <taxon>Neophaeococcomyces</taxon>
    </lineage>
</organism>
<dbReference type="EMBL" id="JAPDRQ010000020">
    <property type="protein sequence ID" value="KAJ9661786.1"/>
    <property type="molecule type" value="Genomic_DNA"/>
</dbReference>
<accession>A0ACC3AGL9</accession>
<name>A0ACC3AGL9_9EURO</name>
<comment type="caution">
    <text evidence="1">The sequence shown here is derived from an EMBL/GenBank/DDBJ whole genome shotgun (WGS) entry which is preliminary data.</text>
</comment>
<sequence>MFSWYKNAIECYVYLYDVPDKPFEESEWFTRGWTLQELIAPRKELFYDKAWALIGDKNNLSSKLQTITGVPVEILLRQARLSSCSIAERMSWASTRITTRIEDRAYSLLGIFSIHMPMLYGEGRASFRRLQEELMKRSNDITIFWWASQEDETSLLAPSPSAFHLNPIDHQKYILDPQHFTITNAGLSVELMLIPCACNIWAAVVGSNIVDDSLLLHCIFMRGPFSYKNRRMLRVRYNGESTIRFEWRLEDQSRFSVTDRPRDSSFDLVRDSRGRFHRASIQQCMIDVAPNTKYELRLHGIEIMFSGDTDVWGPTGRPETEDVHCVGEYDTASKTLDLKSHPGFGFVFGKICTHKKFGNDRNSICFAFDHDGTPVCLVSTVARTKNIDVSCASSTLESTIKDLGEEVHVYRSPAVSMGSTQHSIACLGLILDVRIHFTIHEGRELYVQQMRFAAGG</sequence>
<evidence type="ECO:0000313" key="2">
    <source>
        <dbReference type="Proteomes" id="UP001172386"/>
    </source>
</evidence>